<organism evidence="2 3">
    <name type="scientific">Granulicella aggregans</name>
    <dbReference type="NCBI Taxonomy" id="474949"/>
    <lineage>
        <taxon>Bacteria</taxon>
        <taxon>Pseudomonadati</taxon>
        <taxon>Acidobacteriota</taxon>
        <taxon>Terriglobia</taxon>
        <taxon>Terriglobales</taxon>
        <taxon>Acidobacteriaceae</taxon>
        <taxon>Granulicella</taxon>
    </lineage>
</organism>
<keyword evidence="3" id="KW-1185">Reference proteome</keyword>
<proteinExistence type="predicted"/>
<feature type="compositionally biased region" description="Basic and acidic residues" evidence="1">
    <location>
        <begin position="148"/>
        <end position="173"/>
    </location>
</feature>
<evidence type="ECO:0000256" key="1">
    <source>
        <dbReference type="SAM" id="MobiDB-lite"/>
    </source>
</evidence>
<dbReference type="Proteomes" id="UP000540989">
    <property type="component" value="Unassembled WGS sequence"/>
</dbReference>
<gene>
    <name evidence="2" type="ORF">HDF16_006308</name>
</gene>
<reference evidence="2 3" key="1">
    <citation type="submission" date="2020-08" db="EMBL/GenBank/DDBJ databases">
        <title>Genomic Encyclopedia of Type Strains, Phase IV (KMG-V): Genome sequencing to study the core and pangenomes of soil and plant-associated prokaryotes.</title>
        <authorList>
            <person name="Whitman W."/>
        </authorList>
    </citation>
    <scope>NUCLEOTIDE SEQUENCE [LARGE SCALE GENOMIC DNA]</scope>
    <source>
        <strain evidence="2 3">M8UP14</strain>
    </source>
</reference>
<evidence type="ECO:0000313" key="3">
    <source>
        <dbReference type="Proteomes" id="UP000540989"/>
    </source>
</evidence>
<dbReference type="AlphaFoldDB" id="A0A7W7ZKR9"/>
<sequence>MAKAPAAITSPKLKKLAQKALKSPSMLTTEETRELAYDEAICCFYGTAGCHGDTGSEKERRVHDPRSWQAGKGTASRADRPQSPDWGIDQDQGKDGRQVPYRQGGEGRDRSNKVTQSATWNIMVPRRHSGDLSFESNTRAHPTSRRSYVRDTQEKDSTTENGSQEKDGAGGAI</sequence>
<name>A0A7W7ZKR9_9BACT</name>
<feature type="compositionally biased region" description="Basic and acidic residues" evidence="1">
    <location>
        <begin position="54"/>
        <end position="66"/>
    </location>
</feature>
<protein>
    <submittedName>
        <fullName evidence="2">Uncharacterized protein</fullName>
    </submittedName>
</protein>
<feature type="region of interest" description="Disordered" evidence="1">
    <location>
        <begin position="1"/>
        <end position="29"/>
    </location>
</feature>
<feature type="region of interest" description="Disordered" evidence="1">
    <location>
        <begin position="50"/>
        <end position="173"/>
    </location>
</feature>
<dbReference type="EMBL" id="JACHIP010000054">
    <property type="protein sequence ID" value="MBB5061572.1"/>
    <property type="molecule type" value="Genomic_DNA"/>
</dbReference>
<comment type="caution">
    <text evidence="2">The sequence shown here is derived from an EMBL/GenBank/DDBJ whole genome shotgun (WGS) entry which is preliminary data.</text>
</comment>
<evidence type="ECO:0000313" key="2">
    <source>
        <dbReference type="EMBL" id="MBB5061572.1"/>
    </source>
</evidence>
<accession>A0A7W7ZKR9</accession>